<reference evidence="1" key="1">
    <citation type="journal article" date="2021" name="Proc. Natl. Acad. Sci. U.S.A.">
        <title>A Catalog of Tens of Thousands of Viruses from Human Metagenomes Reveals Hidden Associations with Chronic Diseases.</title>
        <authorList>
            <person name="Tisza M.J."/>
            <person name="Buck C.B."/>
        </authorList>
    </citation>
    <scope>NUCLEOTIDE SEQUENCE</scope>
    <source>
        <strain evidence="1">CtCop38</strain>
    </source>
</reference>
<sequence length="347" mass="38195">MAQLSFLQADAGMRNLGNYAMKRGGLKAFRGNVWDTAVSSGMAYLTGELEKMDPKVREPLTSVTWQRDIVAKTGGGWVEYTSTFDVDYATSGANGNSITAPGATTIPVMQVNTGKNLYKVNTWMHAMQIQFIDQAKLKQIGRNLEDLLDKGIKLNYNKTLDLNTYKGFKEAGTTGLLNDAQVAVHSVGNGASGKPAWNTKTADEILHDINNALVDSWTASEYDLKGMPNHILIPPKQYAYITMQKVSDAGNVSIMEYLLQNNIAKKQGGDITIEPCRWCIGAGSASKDRMMVYVNDEDMVNFDLTVPITRAFTQPSAERAAYLTLYAAQIGQVKFNYYQPAGYYDGI</sequence>
<accession>A0A8S5MY44</accession>
<dbReference type="EMBL" id="BK015019">
    <property type="protein sequence ID" value="DAD87325.1"/>
    <property type="molecule type" value="Genomic_DNA"/>
</dbReference>
<protein>
    <submittedName>
        <fullName evidence="1">Major capsid protein</fullName>
    </submittedName>
</protein>
<dbReference type="PIRSF" id="PIRSF029202">
    <property type="entry name" value="UCP029202"/>
    <property type="match status" value="1"/>
</dbReference>
<dbReference type="InterPro" id="IPR020049">
    <property type="entry name" value="Major_capsid-like"/>
</dbReference>
<evidence type="ECO:0000313" key="1">
    <source>
        <dbReference type="EMBL" id="DAD87325.1"/>
    </source>
</evidence>
<dbReference type="Pfam" id="PF09950">
    <property type="entry name" value="Major_capside"/>
    <property type="match status" value="1"/>
</dbReference>
<name>A0A8S5MY44_9CAUD</name>
<proteinExistence type="predicted"/>
<organism evidence="1">
    <name type="scientific">Myoviridae sp. ctCop38</name>
    <dbReference type="NCBI Taxonomy" id="2826632"/>
    <lineage>
        <taxon>Viruses</taxon>
        <taxon>Duplodnaviria</taxon>
        <taxon>Heunggongvirae</taxon>
        <taxon>Uroviricota</taxon>
        <taxon>Caudoviricetes</taxon>
    </lineage>
</organism>